<accession>A0A3B0YY64</accession>
<evidence type="ECO:0000313" key="1">
    <source>
        <dbReference type="EMBL" id="VAW79139.1"/>
    </source>
</evidence>
<dbReference type="AlphaFoldDB" id="A0A3B0YY64"/>
<proteinExistence type="predicted"/>
<protein>
    <submittedName>
        <fullName evidence="1">Uncharacterized protein</fullName>
    </submittedName>
</protein>
<dbReference type="EMBL" id="UOFL01000171">
    <property type="protein sequence ID" value="VAW79139.1"/>
    <property type="molecule type" value="Genomic_DNA"/>
</dbReference>
<reference evidence="1" key="1">
    <citation type="submission" date="2018-06" db="EMBL/GenBank/DDBJ databases">
        <authorList>
            <person name="Zhirakovskaya E."/>
        </authorList>
    </citation>
    <scope>NUCLEOTIDE SEQUENCE</scope>
</reference>
<sequence>MTPNGSAPFYKLDINSEEASMLSNIASELVR</sequence>
<gene>
    <name evidence="1" type="ORF">MNBD_GAMMA12-399</name>
</gene>
<name>A0A3B0YY64_9ZZZZ</name>
<organism evidence="1">
    <name type="scientific">hydrothermal vent metagenome</name>
    <dbReference type="NCBI Taxonomy" id="652676"/>
    <lineage>
        <taxon>unclassified sequences</taxon>
        <taxon>metagenomes</taxon>
        <taxon>ecological metagenomes</taxon>
    </lineage>
</organism>